<keyword evidence="1" id="KW-0175">Coiled coil</keyword>
<name>A0ABM9HAD7_9BACT</name>
<dbReference type="InterPro" id="IPR029063">
    <property type="entry name" value="SAM-dependent_MTases_sf"/>
</dbReference>
<sequence>MTFISYAQNFEDVLLWRALKHVEHGFYIDVGAFDPELDSVTKAFYDRGWRGVNIEPNPQFHGRLQDRRPNDQNLCRAVGGHEGREVLCLLGNPGMSTLDEAITKQHEQSGWALTRQEVPVTTLAKIWEECVPPGQAVHFLKVDVEGLEEAVLQGNNWIDHRPWIVVVEATLPMSQTESHGKWEPILLSANYRFAYADGLNRFYVAEEHSELMPAFQYPPNVWDEFLLSGQVMAEARASEAEAKAQQAEAKAQQAEAALSAVYNSTSWRLTVPLRRIRSMFLRHCKKLI</sequence>
<dbReference type="RefSeq" id="WP_282010033.1">
    <property type="nucleotide sequence ID" value="NZ_OX336137.1"/>
</dbReference>
<dbReference type="Gene3D" id="3.40.50.150">
    <property type="entry name" value="Vaccinia Virus protein VP39"/>
    <property type="match status" value="1"/>
</dbReference>
<dbReference type="Pfam" id="PF05050">
    <property type="entry name" value="Methyltransf_21"/>
    <property type="match status" value="1"/>
</dbReference>
<protein>
    <recommendedName>
        <fullName evidence="2">Methyltransferase FkbM domain-containing protein</fullName>
    </recommendedName>
</protein>
<accession>A0ABM9HAD7</accession>
<dbReference type="EMBL" id="OX336137">
    <property type="protein sequence ID" value="CAI2717065.1"/>
    <property type="molecule type" value="Genomic_DNA"/>
</dbReference>
<dbReference type="InterPro" id="IPR006342">
    <property type="entry name" value="FkbM_mtfrase"/>
</dbReference>
<dbReference type="SUPFAM" id="SSF53335">
    <property type="entry name" value="S-adenosyl-L-methionine-dependent methyltransferases"/>
    <property type="match status" value="1"/>
</dbReference>
<evidence type="ECO:0000256" key="1">
    <source>
        <dbReference type="SAM" id="Coils"/>
    </source>
</evidence>
<evidence type="ECO:0000313" key="4">
    <source>
        <dbReference type="Proteomes" id="UP001157733"/>
    </source>
</evidence>
<evidence type="ECO:0000259" key="2">
    <source>
        <dbReference type="Pfam" id="PF05050"/>
    </source>
</evidence>
<organism evidence="3 4">
    <name type="scientific">Nitrospina watsonii</name>
    <dbReference type="NCBI Taxonomy" id="1323948"/>
    <lineage>
        <taxon>Bacteria</taxon>
        <taxon>Pseudomonadati</taxon>
        <taxon>Nitrospinota/Tectimicrobiota group</taxon>
        <taxon>Nitrospinota</taxon>
        <taxon>Nitrospinia</taxon>
        <taxon>Nitrospinales</taxon>
        <taxon>Nitrospinaceae</taxon>
        <taxon>Nitrospina</taxon>
    </lineage>
</organism>
<dbReference type="NCBIfam" id="TIGR01444">
    <property type="entry name" value="fkbM_fam"/>
    <property type="match status" value="1"/>
</dbReference>
<keyword evidence="4" id="KW-1185">Reference proteome</keyword>
<dbReference type="Proteomes" id="UP001157733">
    <property type="component" value="Chromosome"/>
</dbReference>
<feature type="domain" description="Methyltransferase FkbM" evidence="2">
    <location>
        <begin position="29"/>
        <end position="193"/>
    </location>
</feature>
<proteinExistence type="predicted"/>
<reference evidence="3 4" key="1">
    <citation type="submission" date="2022-09" db="EMBL/GenBank/DDBJ databases">
        <authorList>
            <person name="Kop L."/>
        </authorList>
    </citation>
    <scope>NUCLEOTIDE SEQUENCE [LARGE SCALE GENOMIC DNA]</scope>
    <source>
        <strain evidence="3 4">347</strain>
    </source>
</reference>
<gene>
    <name evidence="3" type="ORF">NSPWAT_0206</name>
</gene>
<evidence type="ECO:0000313" key="3">
    <source>
        <dbReference type="EMBL" id="CAI2717065.1"/>
    </source>
</evidence>
<feature type="coiled-coil region" evidence="1">
    <location>
        <begin position="230"/>
        <end position="264"/>
    </location>
</feature>